<dbReference type="GO" id="GO:0005737">
    <property type="term" value="C:cytoplasm"/>
    <property type="evidence" value="ECO:0007669"/>
    <property type="project" value="TreeGrafter"/>
</dbReference>
<dbReference type="InterPro" id="IPR036922">
    <property type="entry name" value="Rieske_2Fe-2S_sf"/>
</dbReference>
<evidence type="ECO:0000256" key="3">
    <source>
        <dbReference type="ARBA" id="ARBA00022714"/>
    </source>
</evidence>
<sequence length="861" mass="93495">MTAADAPIVVVGAGQAAARAAQALRGAGYGGGLVVVGAEAHRPYERPPLSKAVLCEAQEPALDVLAPAQFEGCGLTFISGARAERLDLAQRTVHLGDGRVLAYRQCLLATGGRARVLAALPPGTPRVHYLRSLDDARRLRSALAPGVRLAVVGGGFLGLEAAASAQALGAQATVVESAPALLSRFLPADASAWLADAARGRGVTLRLGRALREAKVDARGVQLVLDDGAVVQADEVLVAIGLEPETELARAAGLQIDARNGGIAVDAQCRSSDPQVFAAGDCASQFNPHLGLQLRLESWQNANEQARAAAAGMLGLPQPVVPYPWFWTDQGPHNLQMLGLAAPDLAYVRRGDPAANAQALWIGHRAGVPVHGIALNAGGELRALRALFDARTPFDPDAFVAHAGPLRAWVKATQAVAWRFPGGTPMYQSQTVIGITDASKNVPLDGCVWPADALNTIPDWVYTSQPLYDSEMEKIFRGATWNYVALEAEIPNVGDYKRSYVGATPVVVARAEDGSIAVFENRCAHRGAEFCRHNQGNAKEFVCPYHQWSYDLKGNLQGVPFKRGVNKAGGMPKDFRNADHGTRQLRVATRHGVVFASYSDTVEPLEDYLTPEILDEFDTTFTGKKLKVLGYYRNELPCNWKMYHENLKDPYHATLLHSFLVVFGLLVAGNKSTMFADTVHGRHGFMGSAKSEDKYASVSEENKKEMRSFHDGLRLQDERFLDFVREFDSPWSVTMMTVWPNLIVQREMNTLGVRQIIPNGPNSMVMQWTMFGYEDDTPEMQRHRLRQGNLMGPAGFLGLEDNEAMKFVQEGVRRSSTGINHIKLDPGRVGTSESLISEAAIRAMYIYYRQVMGLPVEGGAA</sequence>
<dbReference type="Pfam" id="PF00848">
    <property type="entry name" value="Ring_hydroxyl_A"/>
    <property type="match status" value="1"/>
</dbReference>
<dbReference type="GO" id="GO:0051213">
    <property type="term" value="F:dioxygenase activity"/>
    <property type="evidence" value="ECO:0007669"/>
    <property type="project" value="UniProtKB-KW"/>
</dbReference>
<dbReference type="Gene3D" id="2.102.10.10">
    <property type="entry name" value="Rieske [2Fe-2S] iron-sulphur domain"/>
    <property type="match status" value="1"/>
</dbReference>
<dbReference type="Gene3D" id="3.90.380.10">
    <property type="entry name" value="Naphthalene 1,2-dioxygenase Alpha Subunit, Chain A, domain 1"/>
    <property type="match status" value="1"/>
</dbReference>
<dbReference type="PANTHER" id="PTHR43557:SF2">
    <property type="entry name" value="RIESKE DOMAIN-CONTAINING PROTEIN-RELATED"/>
    <property type="match status" value="1"/>
</dbReference>
<dbReference type="InterPro" id="IPR050446">
    <property type="entry name" value="FAD-oxidoreductase/Apoptosis"/>
</dbReference>
<dbReference type="InterPro" id="IPR028202">
    <property type="entry name" value="Reductase_C"/>
</dbReference>
<dbReference type="InterPro" id="IPR023753">
    <property type="entry name" value="FAD/NAD-binding_dom"/>
</dbReference>
<keyword evidence="3" id="KW-0001">2Fe-2S</keyword>
<comment type="caution">
    <text evidence="11">The sequence shown here is derived from an EMBL/GenBank/DDBJ whole genome shotgun (WGS) entry which is preliminary data.</text>
</comment>
<dbReference type="PRINTS" id="PR00090">
    <property type="entry name" value="RNGDIOXGNASE"/>
</dbReference>
<protein>
    <submittedName>
        <fullName evidence="11">Anthranilate 1,2-dioxygenase large subunit</fullName>
    </submittedName>
</protein>
<dbReference type="InterPro" id="IPR036188">
    <property type="entry name" value="FAD/NAD-bd_sf"/>
</dbReference>
<dbReference type="CDD" id="cd08880">
    <property type="entry name" value="RHO_alpha_C_ahdA1c-like"/>
    <property type="match status" value="1"/>
</dbReference>
<evidence type="ECO:0000256" key="9">
    <source>
        <dbReference type="ARBA" id="ARBA00023027"/>
    </source>
</evidence>
<dbReference type="Pfam" id="PF07992">
    <property type="entry name" value="Pyr_redox_2"/>
    <property type="match status" value="1"/>
</dbReference>
<evidence type="ECO:0000259" key="10">
    <source>
        <dbReference type="PROSITE" id="PS51296"/>
    </source>
</evidence>
<comment type="cofactor">
    <cofactor evidence="1">
        <name>FAD</name>
        <dbReference type="ChEBI" id="CHEBI:57692"/>
    </cofactor>
</comment>
<keyword evidence="5" id="KW-0274">FAD</keyword>
<evidence type="ECO:0000313" key="11">
    <source>
        <dbReference type="EMBL" id="RCW74055.1"/>
    </source>
</evidence>
<keyword evidence="9" id="KW-0520">NAD</keyword>
<evidence type="ECO:0000256" key="1">
    <source>
        <dbReference type="ARBA" id="ARBA00001974"/>
    </source>
</evidence>
<dbReference type="GO" id="GO:0051537">
    <property type="term" value="F:2 iron, 2 sulfur cluster binding"/>
    <property type="evidence" value="ECO:0007669"/>
    <property type="project" value="UniProtKB-KW"/>
</dbReference>
<organism evidence="11 12">
    <name type="scientific">Pseudorhodoferax soli</name>
    <dbReference type="NCBI Taxonomy" id="545864"/>
    <lineage>
        <taxon>Bacteria</taxon>
        <taxon>Pseudomonadati</taxon>
        <taxon>Pseudomonadota</taxon>
        <taxon>Betaproteobacteria</taxon>
        <taxon>Burkholderiales</taxon>
        <taxon>Comamonadaceae</taxon>
    </lineage>
</organism>
<dbReference type="SUPFAM" id="SSF50022">
    <property type="entry name" value="ISP domain"/>
    <property type="match status" value="1"/>
</dbReference>
<keyword evidence="7" id="KW-0408">Iron</keyword>
<keyword evidence="11" id="KW-0223">Dioxygenase</keyword>
<evidence type="ECO:0000256" key="7">
    <source>
        <dbReference type="ARBA" id="ARBA00023004"/>
    </source>
</evidence>
<name>A0A368Y1T5_9BURK</name>
<dbReference type="InterPro" id="IPR017941">
    <property type="entry name" value="Rieske_2Fe-2S"/>
</dbReference>
<evidence type="ECO:0000256" key="4">
    <source>
        <dbReference type="ARBA" id="ARBA00022723"/>
    </source>
</evidence>
<gene>
    <name evidence="11" type="ORF">DES41_102375</name>
</gene>
<evidence type="ECO:0000313" key="12">
    <source>
        <dbReference type="Proteomes" id="UP000252884"/>
    </source>
</evidence>
<proteinExistence type="predicted"/>
<dbReference type="Gene3D" id="3.30.390.30">
    <property type="match status" value="1"/>
</dbReference>
<dbReference type="GO" id="GO:0005506">
    <property type="term" value="F:iron ion binding"/>
    <property type="evidence" value="ECO:0007669"/>
    <property type="project" value="InterPro"/>
</dbReference>
<dbReference type="InterPro" id="IPR043264">
    <property type="entry name" value="AhdA1c-like_alpha_C"/>
</dbReference>
<dbReference type="PROSITE" id="PS00570">
    <property type="entry name" value="RING_HYDROXYL_ALPHA"/>
    <property type="match status" value="1"/>
</dbReference>
<reference evidence="11 12" key="1">
    <citation type="submission" date="2018-07" db="EMBL/GenBank/DDBJ databases">
        <title>Genomic Encyclopedia of Type Strains, Phase IV (KMG-IV): sequencing the most valuable type-strain genomes for metagenomic binning, comparative biology and taxonomic classification.</title>
        <authorList>
            <person name="Goeker M."/>
        </authorList>
    </citation>
    <scope>NUCLEOTIDE SEQUENCE [LARGE SCALE GENOMIC DNA]</scope>
    <source>
        <strain evidence="11 12">DSM 21634</strain>
    </source>
</reference>
<dbReference type="InterPro" id="IPR015881">
    <property type="entry name" value="ARHD_Rieske_2Fe_2S"/>
</dbReference>
<dbReference type="Pfam" id="PF14759">
    <property type="entry name" value="Reductase_C"/>
    <property type="match status" value="1"/>
</dbReference>
<dbReference type="SUPFAM" id="SSF55961">
    <property type="entry name" value="Bet v1-like"/>
    <property type="match status" value="1"/>
</dbReference>
<keyword evidence="4" id="KW-0479">Metal-binding</keyword>
<dbReference type="SUPFAM" id="SSF51905">
    <property type="entry name" value="FAD/NAD(P)-binding domain"/>
    <property type="match status" value="1"/>
</dbReference>
<evidence type="ECO:0000256" key="5">
    <source>
        <dbReference type="ARBA" id="ARBA00022827"/>
    </source>
</evidence>
<accession>A0A368Y1T5</accession>
<dbReference type="Gene3D" id="3.50.50.60">
    <property type="entry name" value="FAD/NAD(P)-binding domain"/>
    <property type="match status" value="2"/>
</dbReference>
<dbReference type="InterPro" id="IPR016156">
    <property type="entry name" value="FAD/NAD-linked_Rdtase_dimer_sf"/>
</dbReference>
<evidence type="ECO:0000256" key="2">
    <source>
        <dbReference type="ARBA" id="ARBA00022630"/>
    </source>
</evidence>
<dbReference type="SUPFAM" id="SSF55424">
    <property type="entry name" value="FAD/NAD-linked reductases, dimerisation (C-terminal) domain"/>
    <property type="match status" value="1"/>
</dbReference>
<dbReference type="GO" id="GO:0016651">
    <property type="term" value="F:oxidoreductase activity, acting on NAD(P)H"/>
    <property type="evidence" value="ECO:0007669"/>
    <property type="project" value="TreeGrafter"/>
</dbReference>
<dbReference type="InterPro" id="IPR015879">
    <property type="entry name" value="Ring_hydroxy_dOase_asu_C_dom"/>
</dbReference>
<dbReference type="PANTHER" id="PTHR43557">
    <property type="entry name" value="APOPTOSIS-INDUCING FACTOR 1"/>
    <property type="match status" value="1"/>
</dbReference>
<keyword evidence="12" id="KW-1185">Reference proteome</keyword>
<evidence type="ECO:0000256" key="6">
    <source>
        <dbReference type="ARBA" id="ARBA00023002"/>
    </source>
</evidence>
<keyword evidence="8" id="KW-0411">Iron-sulfur</keyword>
<dbReference type="AlphaFoldDB" id="A0A368Y1T5"/>
<feature type="domain" description="Rieske" evidence="10">
    <location>
        <begin position="481"/>
        <end position="596"/>
    </location>
</feature>
<keyword evidence="6" id="KW-0560">Oxidoreductase</keyword>
<dbReference type="EMBL" id="QPJK01000002">
    <property type="protein sequence ID" value="RCW74055.1"/>
    <property type="molecule type" value="Genomic_DNA"/>
</dbReference>
<dbReference type="OrthoDB" id="9790995at2"/>
<dbReference type="Proteomes" id="UP000252884">
    <property type="component" value="Unassembled WGS sequence"/>
</dbReference>
<dbReference type="Pfam" id="PF00355">
    <property type="entry name" value="Rieske"/>
    <property type="match status" value="1"/>
</dbReference>
<dbReference type="PROSITE" id="PS51296">
    <property type="entry name" value="RIESKE"/>
    <property type="match status" value="1"/>
</dbReference>
<dbReference type="InterPro" id="IPR001663">
    <property type="entry name" value="Rng_hydr_dOase-A"/>
</dbReference>
<keyword evidence="2" id="KW-0285">Flavoprotein</keyword>
<evidence type="ECO:0000256" key="8">
    <source>
        <dbReference type="ARBA" id="ARBA00023014"/>
    </source>
</evidence>